<feature type="compositionally biased region" description="Polar residues" evidence="2">
    <location>
        <begin position="927"/>
        <end position="937"/>
    </location>
</feature>
<evidence type="ECO:0000313" key="4">
    <source>
        <dbReference type="EMBL" id="CAB3240444.1"/>
    </source>
</evidence>
<proteinExistence type="predicted"/>
<dbReference type="Proteomes" id="UP000494106">
    <property type="component" value="Unassembled WGS sequence"/>
</dbReference>
<evidence type="ECO:0000256" key="1">
    <source>
        <dbReference type="SAM" id="Coils"/>
    </source>
</evidence>
<feature type="compositionally biased region" description="Polar residues" evidence="2">
    <location>
        <begin position="220"/>
        <end position="250"/>
    </location>
</feature>
<evidence type="ECO:0000313" key="5">
    <source>
        <dbReference type="Proteomes" id="UP000494106"/>
    </source>
</evidence>
<feature type="compositionally biased region" description="Polar residues" evidence="2">
    <location>
        <begin position="620"/>
        <end position="637"/>
    </location>
</feature>
<keyword evidence="5" id="KW-1185">Reference proteome</keyword>
<feature type="region of interest" description="Disordered" evidence="2">
    <location>
        <begin position="864"/>
        <end position="937"/>
    </location>
</feature>
<feature type="coiled-coil region" evidence="1">
    <location>
        <begin position="1135"/>
        <end position="1209"/>
    </location>
</feature>
<dbReference type="Pfam" id="PF16501">
    <property type="entry name" value="SCAPER_N"/>
    <property type="match status" value="1"/>
</dbReference>
<protein>
    <recommendedName>
        <fullName evidence="3">S phase cyclin A-associated protein in the endoplasmic reticulum N-terminal domain-containing protein</fullName>
    </recommendedName>
</protein>
<organism evidence="4 5">
    <name type="scientific">Arctia plantaginis</name>
    <name type="common">Wood tiger moth</name>
    <name type="synonym">Phalaena plantaginis</name>
    <dbReference type="NCBI Taxonomy" id="874455"/>
    <lineage>
        <taxon>Eukaryota</taxon>
        <taxon>Metazoa</taxon>
        <taxon>Ecdysozoa</taxon>
        <taxon>Arthropoda</taxon>
        <taxon>Hexapoda</taxon>
        <taxon>Insecta</taxon>
        <taxon>Pterygota</taxon>
        <taxon>Neoptera</taxon>
        <taxon>Endopterygota</taxon>
        <taxon>Lepidoptera</taxon>
        <taxon>Glossata</taxon>
        <taxon>Ditrysia</taxon>
        <taxon>Noctuoidea</taxon>
        <taxon>Erebidae</taxon>
        <taxon>Arctiinae</taxon>
        <taxon>Arctia</taxon>
    </lineage>
</organism>
<dbReference type="PANTHER" id="PTHR31434">
    <property type="entry name" value="S PHASE CYCLIN A-ASSOCIATED PROTEIN IN THE ENDOPLASMIC RETICULUM"/>
    <property type="match status" value="1"/>
</dbReference>
<feature type="compositionally biased region" description="Low complexity" evidence="2">
    <location>
        <begin position="573"/>
        <end position="584"/>
    </location>
</feature>
<dbReference type="OrthoDB" id="71500at2759"/>
<feature type="compositionally biased region" description="Basic and acidic residues" evidence="2">
    <location>
        <begin position="864"/>
        <end position="890"/>
    </location>
</feature>
<accession>A0A8S0ZZ50</accession>
<reference evidence="4 5" key="1">
    <citation type="submission" date="2020-04" db="EMBL/GenBank/DDBJ databases">
        <authorList>
            <person name="Wallbank WR R."/>
            <person name="Pardo Diaz C."/>
            <person name="Kozak K."/>
            <person name="Martin S."/>
            <person name="Jiggins C."/>
            <person name="Moest M."/>
            <person name="Warren A I."/>
            <person name="Byers J.R.P. K."/>
            <person name="Montejo-Kovacevich G."/>
            <person name="Yen C E."/>
        </authorList>
    </citation>
    <scope>NUCLEOTIDE SEQUENCE [LARGE SCALE GENOMIC DNA]</scope>
</reference>
<feature type="region of interest" description="Disordered" evidence="2">
    <location>
        <begin position="569"/>
        <end position="589"/>
    </location>
</feature>
<feature type="compositionally biased region" description="Basic and acidic residues" evidence="2">
    <location>
        <begin position="2452"/>
        <end position="2476"/>
    </location>
</feature>
<gene>
    <name evidence="4" type="ORF">APLA_LOCUS8275</name>
</gene>
<feature type="region of interest" description="Disordered" evidence="2">
    <location>
        <begin position="604"/>
        <end position="687"/>
    </location>
</feature>
<comment type="caution">
    <text evidence="4">The sequence shown here is derived from an EMBL/GenBank/DDBJ whole genome shotgun (WGS) entry which is preliminary data.</text>
</comment>
<feature type="region of interest" description="Disordered" evidence="2">
    <location>
        <begin position="431"/>
        <end position="481"/>
    </location>
</feature>
<feature type="region of interest" description="Disordered" evidence="2">
    <location>
        <begin position="2328"/>
        <end position="2373"/>
    </location>
</feature>
<feature type="compositionally biased region" description="Low complexity" evidence="2">
    <location>
        <begin position="2496"/>
        <end position="2506"/>
    </location>
</feature>
<feature type="compositionally biased region" description="Polar residues" evidence="2">
    <location>
        <begin position="465"/>
        <end position="474"/>
    </location>
</feature>
<feature type="domain" description="S phase cyclin A-associated protein in the endoplasmic reticulum N-terminal" evidence="3">
    <location>
        <begin position="142"/>
        <end position="211"/>
    </location>
</feature>
<keyword evidence="1" id="KW-0175">Coiled coil</keyword>
<feature type="compositionally biased region" description="Basic and acidic residues" evidence="2">
    <location>
        <begin position="2343"/>
        <end position="2366"/>
    </location>
</feature>
<feature type="compositionally biased region" description="Basic and acidic residues" evidence="2">
    <location>
        <begin position="2485"/>
        <end position="2494"/>
    </location>
</feature>
<dbReference type="EMBL" id="CADEBC010000505">
    <property type="protein sequence ID" value="CAB3240444.1"/>
    <property type="molecule type" value="Genomic_DNA"/>
</dbReference>
<name>A0A8S0ZZ50_ARCPL</name>
<feature type="region of interest" description="Disordered" evidence="2">
    <location>
        <begin position="213"/>
        <end position="272"/>
    </location>
</feature>
<dbReference type="InterPro" id="IPR032446">
    <property type="entry name" value="SCAPER_N"/>
</dbReference>
<feature type="region of interest" description="Disordered" evidence="2">
    <location>
        <begin position="2423"/>
        <end position="2518"/>
    </location>
</feature>
<evidence type="ECO:0000259" key="3">
    <source>
        <dbReference type="Pfam" id="PF16501"/>
    </source>
</evidence>
<dbReference type="PANTHER" id="PTHR31434:SF2">
    <property type="entry name" value="S PHASE CYCLIN A-ASSOCIATED PROTEIN IN THE ENDOPLASMIC RETICULUM"/>
    <property type="match status" value="1"/>
</dbReference>
<evidence type="ECO:0000256" key="2">
    <source>
        <dbReference type="SAM" id="MobiDB-lite"/>
    </source>
</evidence>
<sequence length="2681" mass="305263">MKISSRPSLVMFTVPEAEEAAMLSKKRRAARAVTTLSNARAMRSPAEIFGVNIHYDADYKAASLGNHHALALHHAERLLDLQHVYDLLRLEETNAPSYVPVIGRYCLVTCSERTGPDRSDVEETTQNPFAVLHISPTPNKIRTRIGEIYNTVEAHENLSECQEVILVLENYTRDFKALAEWFRLKWEYDNTPPPQRPQSLAWEIRKTDFVRPDSRRAYSVKSSPSVSGKNSPCLSGHNTPSGKNSPNLTGKASPGSGKISPRITGHSNTNSPKANIEFFSSKIASKITAKPEPKSVLELLRLSDIKEKEGNNIREEVDVSLNSKINHDPVEEKEQPTNDPVVELGKAKEYQNTCPKLVVIKSPKRTVLAKEGTKTSSTSGDDISSQAKATIAKLDAMENEFLAKHLTENFAKNDNQLNLDKENESVLMTASVTNKEANIPEKTSTDDKASTTTESPVKSEDNFADVSNESSCKTPDSDEKLLSQEEKVNEENKIDTEVDSSVLKEINMDQDSKVIESSDEMKISLNNPSVEIIQDSNDREQIKDNAQTDVKDVKKDAKTVIEKLPTRPAYSQAAAKPKPVTTPKPEAKNQTRLITRSKTVIEIRPSTSQKTLNRNEPRNRNQTNKCSYPFNLTTGRTSLFDAPNKTNLSKRPINRMPQSGSGDNKSALKLETRVRKRPPRPTSLKINEKGDKKENNIALENIKDCDEYGSSETIIPQRDVSRIESSESLKTLVPDDVGNSIEVLNVEKIKSDDDGWLTVKSRRLSRESKKQLKSHWSNRFHQPSATTSLPTLNMIESPKQEAKEIVSSKKLDRAKSEQPENMSPLKQCNLQNKIQTTKEEPKINDAPKPDIVVIKSFDNTQDVPKIKDSFKSDESTKSNEVLKSKDEAKGTKKNLAMIRQKSDVTGLKTRSSRTRALKKDKIKDTPKSNGSELTKNRLHSSLESLTTGLARSQESTREIFDFDKWKAEFKTTFKFLDDDDQMPNHNEILKTADPSEMSEIAEMTSLIEENERKISWALDFQSEVDQQKLCEEEDLLNRQIMELQQVSDIDLDTETDDTETDAEILCEDTSAGINQSTENLASLTASLEDQYETALAGMSWAERVDTLGALEALVARDPGRAQQLHAKLSQGIKRRGSLQDALRRLQAKQARAERQRNEYQTERARKIHQLLAKVEEVKVAKNQLIEEKRLRMERRLQKAAENRDQHLKDIVRKAHDEEEKLREIAFIKQLEAENRRHEFLDQCRSHTTRLRLMRRDRLSKLEQKAAREAAVGARRQALEAARKLHVETLLEKRKERDARVEELKGLKKQERDDAAREKAEGVKSRLSALAAAAELEAHALRSRIRHKQDASQQRLDKHLQAIREKATGPRQPAAGNYTYTILRSRIRHKQDASQQRLDKHLQAIREKATGPRQPAAGNYTYTILRSRIRHKQDASQQRLDKHLQAIREKATGPRQPAAGNYTYTILRSRIRHKQDASQQRLDKHLQAIREKATGPRQPAAGNYTYTILRSRIRHKQDASQQRLDKHLQAIREKATGPRQPAAGNYTYTILRSRIRHKQDASQQRLDKHLQAIREKATGPRQPAAGNYTYTILRSRIRHKQDASQQRLDKHLQAIREKATGPRQPAAGNYTYTILRSRIRHKQDASQQRLDKHLQAIREKATGPRQPAAGNYTYTILRSRIRHKQDASQQRLDKHLQAIREKATGPRQPAAGNYTYTILRSRIRHKQDASQQRLDKHLQAIREKATGPRQPAAGNYTYTILRSRIRHKQDASQQRLDKHLQAIREKATGPRQPAAGNYTYTILRSRIRHKQDASQQRLDKHLQAIREKATGPRQPAAGNYTYTILRSRIRHKQDASQQRLDKHLQAIREKATGPRQPAAGNYTYTILRSRIRHKQDASQQRLDKHLQAIREKATGPRQPAAGNYTYTILRSRIRHKQDASQQRLDKHLQAIREKATGPRQPAAGNYTYTILRSRIRHKQDASQQRLDKHLQAIREKATGPRQPAAGNYTYTILRSRIRHKQDASQQRLDKHLQAIREKATGPRQPAAGNYTYTILRSRIRHKQDASQQRLDKHLQAIREKATGPRQPAAGNYTYTILRSRIRHKQDASQQRLDKHLQAIREKATGPRQPAAGNYTYTILRSRIRHKQDASQQRLDKHLQAIREKATGPRQPAAGNYTYTILRSRIRHKQDASQQRLDKHLQAIREKATGPRQPAAGNYTYTILRSRIRHKQDASQQRLDKHLQAIREKATGPRQPAAGNYTYTILRSRIRHKQDASQQRLDKHLQAIREKATGPRQPAAGNYTYTILRSRIRHKQDASQQRLDKHLQAIREKATGPRQPTTSESQEKELEEEAARLEQERKDREKQKAIKKRARKIKQKLLSTGCEKILLDDSILDLNTPYSSRTIKVINQLKHLITPLLNSTEHESNTNGVEFDEPEKKKNNKKNKKFVNGDVEKKPESNNNNKEVEKNQEEMKSDNKKRKKKNNCNDKGDKPRLSKSGSVCSSLSDMSRGSGKGEKSRTVIDIQYLERQLNELHRIIDKSDKTAIDKSSVQKVHGVKVLGQFIAVAAEREDLASQITVRSVTTSVVIVSRSMATCAMSAAYFLSSNTCVHVVKLLSNQLDKDLQSDPKEMELAKQLGDCLSIALDSVLCSTRLYEESKDVAADEIEVLTTLRARAHTLIR</sequence>
<feature type="compositionally biased region" description="Basic and acidic residues" evidence="2">
    <location>
        <begin position="917"/>
        <end position="926"/>
    </location>
</feature>